<proteinExistence type="predicted"/>
<dbReference type="SUPFAM" id="SSF53300">
    <property type="entry name" value="vWA-like"/>
    <property type="match status" value="1"/>
</dbReference>
<dbReference type="PROSITE" id="PS50234">
    <property type="entry name" value="VWFA"/>
    <property type="match status" value="1"/>
</dbReference>
<evidence type="ECO:0000313" key="5">
    <source>
        <dbReference type="EMBL" id="MBJ2136168.1"/>
    </source>
</evidence>
<dbReference type="EMBL" id="JAEILT010000008">
    <property type="protein sequence ID" value="MBJ2136168.1"/>
    <property type="molecule type" value="Genomic_DNA"/>
</dbReference>
<feature type="compositionally biased region" description="Low complexity" evidence="2">
    <location>
        <begin position="656"/>
        <end position="665"/>
    </location>
</feature>
<evidence type="ECO:0000313" key="6">
    <source>
        <dbReference type="Proteomes" id="UP000649232"/>
    </source>
</evidence>
<name>A0ABS0WCK4_9ALTE</name>
<keyword evidence="3" id="KW-0472">Membrane</keyword>
<dbReference type="SMART" id="SM00327">
    <property type="entry name" value="VWA"/>
    <property type="match status" value="1"/>
</dbReference>
<dbReference type="InterPro" id="IPR036465">
    <property type="entry name" value="vWFA_dom_sf"/>
</dbReference>
<feature type="compositionally biased region" description="Low complexity" evidence="2">
    <location>
        <begin position="578"/>
        <end position="591"/>
    </location>
</feature>
<feature type="repeat" description="TPR" evidence="1">
    <location>
        <begin position="412"/>
        <end position="445"/>
    </location>
</feature>
<dbReference type="Proteomes" id="UP000649232">
    <property type="component" value="Unassembled WGS sequence"/>
</dbReference>
<dbReference type="InterPro" id="IPR019734">
    <property type="entry name" value="TPR_rpt"/>
</dbReference>
<feature type="region of interest" description="Disordered" evidence="2">
    <location>
        <begin position="456"/>
        <end position="665"/>
    </location>
</feature>
<sequence>MVDMNIADFHFLRPFWLLAIIPLIALVVVLKRMSRHSGGWQSVLPTHLYQHLVAQNGLKSAKPPFYILTTAWLLASVALAGPTWLRLPQPVYQLNSGKVVVLDMSLSMRSTDVSPNRLTRAKYKAIDLVKAIAEGETGLVAYAGDAFTISPLSSDAQNLTTLIPSLSPEIMPVEGSEPFLGLESAINLLHNAGYQQGEIFWITDGIENSQVAEVSKLLENSPYRLSVLGVGTADGAPIQLLNGDFLKDSSGAVVVPRLRASNLKILARKGKGRYIAMRTDDSDIDYLKNQSVISSDEEKEGEANENFGDKWQEMGPYLLLLLVPLAAYGFRRGLVGIFALFLLLPAYTPTASANWWDDMWQTKNQQGQQAFQAENYNAAAEHFEDPMWRGAAAYKAQDYDTALAAFQQAKGAQARYNEGNTLAQLGKLDEAIEAYDKALEIDPAHEDAKANKALLEQQKEQQQEQQQQDNSDQQQGDNSQQNDNSQQSDNSEQGDNNQQGEQQNEQSSDQQQSQGSEQSQDGNSSDQSDANPSQPEDQPEDQPEQDNQEEQEGENEGDEPSAEQQNKDASAQQEEQDSSANNQSSQAMNDDQQLDEQDAQEQQASSAGVQSPEELTDEQKEQMQRMQTLLNRVPDDPAFLLKRKMQIENQKRRQQRTPTQRQRNW</sequence>
<evidence type="ECO:0000256" key="1">
    <source>
        <dbReference type="PROSITE-ProRule" id="PRU00339"/>
    </source>
</evidence>
<feature type="transmembrane region" description="Helical" evidence="3">
    <location>
        <begin position="65"/>
        <end position="85"/>
    </location>
</feature>
<feature type="domain" description="VWFA" evidence="4">
    <location>
        <begin position="97"/>
        <end position="291"/>
    </location>
</feature>
<organism evidence="5 6">
    <name type="scientific">Paraglaciecola chathamensis</name>
    <dbReference type="NCBI Taxonomy" id="368405"/>
    <lineage>
        <taxon>Bacteria</taxon>
        <taxon>Pseudomonadati</taxon>
        <taxon>Pseudomonadota</taxon>
        <taxon>Gammaproteobacteria</taxon>
        <taxon>Alteromonadales</taxon>
        <taxon>Alteromonadaceae</taxon>
        <taxon>Paraglaciecola</taxon>
    </lineage>
</organism>
<accession>A0ABS0WCK4</accession>
<dbReference type="PROSITE" id="PS50293">
    <property type="entry name" value="TPR_REGION"/>
    <property type="match status" value="1"/>
</dbReference>
<gene>
    <name evidence="5" type="ORF">JEU11_06865</name>
</gene>
<dbReference type="PROSITE" id="PS50005">
    <property type="entry name" value="TPR"/>
    <property type="match status" value="1"/>
</dbReference>
<protein>
    <submittedName>
        <fullName evidence="5">VWA domain-containing protein</fullName>
    </submittedName>
</protein>
<dbReference type="InterPro" id="IPR002035">
    <property type="entry name" value="VWF_A"/>
</dbReference>
<feature type="transmembrane region" description="Helical" evidence="3">
    <location>
        <begin position="12"/>
        <end position="30"/>
    </location>
</feature>
<keyword evidence="3" id="KW-1133">Transmembrane helix</keyword>
<dbReference type="PANTHER" id="PTHR22550:SF14">
    <property type="entry name" value="VWFA DOMAIN-CONTAINING PROTEIN"/>
    <property type="match status" value="1"/>
</dbReference>
<keyword evidence="1" id="KW-0802">TPR repeat</keyword>
<dbReference type="Gene3D" id="1.25.40.10">
    <property type="entry name" value="Tetratricopeptide repeat domain"/>
    <property type="match status" value="1"/>
</dbReference>
<feature type="compositionally biased region" description="Low complexity" evidence="2">
    <location>
        <begin position="463"/>
        <end position="529"/>
    </location>
</feature>
<feature type="compositionally biased region" description="Acidic residues" evidence="2">
    <location>
        <begin position="537"/>
        <end position="561"/>
    </location>
</feature>
<dbReference type="SMART" id="SM00028">
    <property type="entry name" value="TPR"/>
    <property type="match status" value="1"/>
</dbReference>
<evidence type="ECO:0000256" key="2">
    <source>
        <dbReference type="SAM" id="MobiDB-lite"/>
    </source>
</evidence>
<dbReference type="InterPro" id="IPR050768">
    <property type="entry name" value="UPF0353/GerABKA_families"/>
</dbReference>
<dbReference type="SUPFAM" id="SSF48452">
    <property type="entry name" value="TPR-like"/>
    <property type="match status" value="1"/>
</dbReference>
<comment type="caution">
    <text evidence="5">The sequence shown here is derived from an EMBL/GenBank/DDBJ whole genome shotgun (WGS) entry which is preliminary data.</text>
</comment>
<dbReference type="InterPro" id="IPR011990">
    <property type="entry name" value="TPR-like_helical_dom_sf"/>
</dbReference>
<evidence type="ECO:0000256" key="3">
    <source>
        <dbReference type="SAM" id="Phobius"/>
    </source>
</evidence>
<feature type="compositionally biased region" description="Polar residues" evidence="2">
    <location>
        <begin position="562"/>
        <end position="571"/>
    </location>
</feature>
<evidence type="ECO:0000259" key="4">
    <source>
        <dbReference type="PROSITE" id="PS50234"/>
    </source>
</evidence>
<dbReference type="Pfam" id="PF00515">
    <property type="entry name" value="TPR_1"/>
    <property type="match status" value="1"/>
</dbReference>
<dbReference type="Pfam" id="PF13519">
    <property type="entry name" value="VWA_2"/>
    <property type="match status" value="1"/>
</dbReference>
<dbReference type="Gene3D" id="3.40.50.410">
    <property type="entry name" value="von Willebrand factor, type A domain"/>
    <property type="match status" value="1"/>
</dbReference>
<keyword evidence="3" id="KW-0812">Transmembrane</keyword>
<reference evidence="5 6" key="1">
    <citation type="submission" date="2020-12" db="EMBL/GenBank/DDBJ databases">
        <title>Draft genome sequences of nine environmental bacterial isolates colonizing plastic.</title>
        <authorList>
            <person name="Borre I."/>
            <person name="Sonnenschein E.C."/>
        </authorList>
    </citation>
    <scope>NUCLEOTIDE SEQUENCE [LARGE SCALE GENOMIC DNA]</scope>
    <source>
        <strain evidence="5 6">IB30</strain>
    </source>
</reference>
<dbReference type="PANTHER" id="PTHR22550">
    <property type="entry name" value="SPORE GERMINATION PROTEIN"/>
    <property type="match status" value="1"/>
</dbReference>